<dbReference type="eggNOG" id="KOG2533">
    <property type="taxonomic scope" value="Eukaryota"/>
</dbReference>
<dbReference type="PROSITE" id="PS50850">
    <property type="entry name" value="MFS"/>
    <property type="match status" value="1"/>
</dbReference>
<proteinExistence type="predicted"/>
<organism evidence="8">
    <name type="scientific">Talaromyces marneffei PM1</name>
    <dbReference type="NCBI Taxonomy" id="1077442"/>
    <lineage>
        <taxon>Eukaryota</taxon>
        <taxon>Fungi</taxon>
        <taxon>Dikarya</taxon>
        <taxon>Ascomycota</taxon>
        <taxon>Pezizomycotina</taxon>
        <taxon>Eurotiomycetes</taxon>
        <taxon>Eurotiomycetidae</taxon>
        <taxon>Eurotiales</taxon>
        <taxon>Trichocomaceae</taxon>
        <taxon>Talaromyces</taxon>
        <taxon>Talaromyces sect. Talaromyces</taxon>
    </lineage>
</organism>
<dbReference type="PANTHER" id="PTHR43791">
    <property type="entry name" value="PERMEASE-RELATED"/>
    <property type="match status" value="1"/>
</dbReference>
<dbReference type="InterPro" id="IPR036259">
    <property type="entry name" value="MFS_trans_sf"/>
</dbReference>
<keyword evidence="2" id="KW-0813">Transport</keyword>
<evidence type="ECO:0000256" key="6">
    <source>
        <dbReference type="SAM" id="Phobius"/>
    </source>
</evidence>
<dbReference type="Gene3D" id="1.20.1250.20">
    <property type="entry name" value="MFS general substrate transporter like domains"/>
    <property type="match status" value="2"/>
</dbReference>
<sequence>MSTIGVEGMKSSDPKDVSISVEGSTAGDLALPSENEEIIFIDPEREKAALRKFDIWLVPVAFTFLVLSSLDRSNLGNARVFGFDQDIGLHGGMFGNITTLLSVSFIIFEVPWVLAVKRFGANRALGTALLLWSCVTLATAFVKTYGQAIAVRMLLGACEAGVSPSFAYLFATIYPQRLAGKRVMMTNLANCTSGAFGGLFAYAVQQMGERRGIAAWRWLFIVEFCVTFVVGGIGWCILPHSPETAWFLSEEEKETMRLRKKRDETFRGKDILDKKWIKMSLKDPFIYVCGIAFFTSSVAITGFGVFLPTIIAGLGFAALKVNYMTIPVYVVGAISLVTCCYFSDKFNRRTPFLVGCCVPVIVGYLICVGSSNPHAGYAGMFILVLGVYPISTLVVAWVGTNISPDSKRAFALPYFYSIGNLSMLVSSQLYPTQDGPRYVKGNATSAGLEVIAACLYLASWFILRRRIAQKKKLREEGATTNGFDDDRGLSFEYGL</sequence>
<dbReference type="SUPFAM" id="SSF103473">
    <property type="entry name" value="MFS general substrate transporter"/>
    <property type="match status" value="1"/>
</dbReference>
<dbReference type="GO" id="GO:0016020">
    <property type="term" value="C:membrane"/>
    <property type="evidence" value="ECO:0007669"/>
    <property type="project" value="UniProtKB-SubCell"/>
</dbReference>
<dbReference type="InterPro" id="IPR011701">
    <property type="entry name" value="MFS"/>
</dbReference>
<accession>A0A093XR80</accession>
<comment type="caution">
    <text evidence="8">The sequence shown here is derived from an EMBL/GenBank/DDBJ whole genome shotgun (WGS) entry which is preliminary data.</text>
</comment>
<keyword evidence="5 6" id="KW-0472">Membrane</keyword>
<keyword evidence="4 6" id="KW-1133">Transmembrane helix</keyword>
<feature type="transmembrane region" description="Helical" evidence="6">
    <location>
        <begin position="90"/>
        <end position="112"/>
    </location>
</feature>
<name>A0A093XR80_TALMA</name>
<dbReference type="GO" id="GO:0022857">
    <property type="term" value="F:transmembrane transporter activity"/>
    <property type="evidence" value="ECO:0007669"/>
    <property type="project" value="InterPro"/>
</dbReference>
<protein>
    <submittedName>
        <fullName evidence="8">Putative transporter C11D3.18C</fullName>
    </submittedName>
</protein>
<feature type="transmembrane region" description="Helical" evidence="6">
    <location>
        <begin position="148"/>
        <end position="171"/>
    </location>
</feature>
<feature type="transmembrane region" description="Helical" evidence="6">
    <location>
        <begin position="377"/>
        <end position="398"/>
    </location>
</feature>
<feature type="transmembrane region" description="Helical" evidence="6">
    <location>
        <begin position="53"/>
        <end position="70"/>
    </location>
</feature>
<dbReference type="PANTHER" id="PTHR43791:SF24">
    <property type="entry name" value="NICOTINIC ACID PLASMA MEMBRANE TRANSPORTER"/>
    <property type="match status" value="1"/>
</dbReference>
<dbReference type="HOGENOM" id="CLU_001265_0_1_1"/>
<evidence type="ECO:0000256" key="3">
    <source>
        <dbReference type="ARBA" id="ARBA00022692"/>
    </source>
</evidence>
<dbReference type="InterPro" id="IPR020846">
    <property type="entry name" value="MFS_dom"/>
</dbReference>
<comment type="subcellular location">
    <subcellularLocation>
        <location evidence="1">Membrane</location>
        <topology evidence="1">Multi-pass membrane protein</topology>
    </subcellularLocation>
</comment>
<feature type="transmembrane region" description="Helical" evidence="6">
    <location>
        <begin position="183"/>
        <end position="204"/>
    </location>
</feature>
<feature type="domain" description="Major facilitator superfamily (MFS) profile" evidence="7">
    <location>
        <begin position="57"/>
        <end position="470"/>
    </location>
</feature>
<evidence type="ECO:0000313" key="8">
    <source>
        <dbReference type="EMBL" id="KFX47758.1"/>
    </source>
</evidence>
<dbReference type="AlphaFoldDB" id="A0A093XR80"/>
<feature type="transmembrane region" description="Helical" evidence="6">
    <location>
        <begin position="324"/>
        <end position="343"/>
    </location>
</feature>
<dbReference type="FunFam" id="1.20.1250.20:FF:000013">
    <property type="entry name" value="MFS general substrate transporter"/>
    <property type="match status" value="1"/>
</dbReference>
<evidence type="ECO:0000259" key="7">
    <source>
        <dbReference type="PROSITE" id="PS50850"/>
    </source>
</evidence>
<feature type="transmembrane region" description="Helical" evidence="6">
    <location>
        <begin position="216"/>
        <end position="238"/>
    </location>
</feature>
<feature type="transmembrane region" description="Helical" evidence="6">
    <location>
        <begin position="124"/>
        <end position="142"/>
    </location>
</feature>
<evidence type="ECO:0000256" key="2">
    <source>
        <dbReference type="ARBA" id="ARBA00022448"/>
    </source>
</evidence>
<evidence type="ECO:0000256" key="1">
    <source>
        <dbReference type="ARBA" id="ARBA00004141"/>
    </source>
</evidence>
<feature type="transmembrane region" description="Helical" evidence="6">
    <location>
        <begin position="443"/>
        <end position="463"/>
    </location>
</feature>
<feature type="transmembrane region" description="Helical" evidence="6">
    <location>
        <begin position="410"/>
        <end position="431"/>
    </location>
</feature>
<feature type="transmembrane region" description="Helical" evidence="6">
    <location>
        <begin position="285"/>
        <end position="318"/>
    </location>
</feature>
<keyword evidence="3 6" id="KW-0812">Transmembrane</keyword>
<dbReference type="EMBL" id="JPOX01000014">
    <property type="protein sequence ID" value="KFX47758.1"/>
    <property type="molecule type" value="Genomic_DNA"/>
</dbReference>
<dbReference type="Pfam" id="PF07690">
    <property type="entry name" value="MFS_1"/>
    <property type="match status" value="1"/>
</dbReference>
<evidence type="ECO:0000256" key="5">
    <source>
        <dbReference type="ARBA" id="ARBA00023136"/>
    </source>
</evidence>
<gene>
    <name evidence="8" type="ORF">GQ26_0141580</name>
</gene>
<evidence type="ECO:0000256" key="4">
    <source>
        <dbReference type="ARBA" id="ARBA00022989"/>
    </source>
</evidence>
<feature type="transmembrane region" description="Helical" evidence="6">
    <location>
        <begin position="350"/>
        <end position="371"/>
    </location>
</feature>
<reference evidence="8" key="1">
    <citation type="journal article" date="2014" name="PLoS Genet.">
        <title>Signature Gene Expression Reveals Novel Clues to the Molecular Mechanisms of Dimorphic Transition in Penicillium marneffei.</title>
        <authorList>
            <person name="Yang E."/>
            <person name="Wang G."/>
            <person name="Cai J."/>
            <person name="Woo P.C."/>
            <person name="Lau S.K."/>
            <person name="Yuen K.-Y."/>
            <person name="Chow W.-N."/>
            <person name="Lin X."/>
        </authorList>
    </citation>
    <scope>NUCLEOTIDE SEQUENCE [LARGE SCALE GENOMIC DNA]</scope>
    <source>
        <strain evidence="8">PM1</strain>
    </source>
</reference>